<organism evidence="4 5">
    <name type="scientific">Aspergillus saccharolyticus JOP 1030-1</name>
    <dbReference type="NCBI Taxonomy" id="1450539"/>
    <lineage>
        <taxon>Eukaryota</taxon>
        <taxon>Fungi</taxon>
        <taxon>Dikarya</taxon>
        <taxon>Ascomycota</taxon>
        <taxon>Pezizomycotina</taxon>
        <taxon>Eurotiomycetes</taxon>
        <taxon>Eurotiomycetidae</taxon>
        <taxon>Eurotiales</taxon>
        <taxon>Aspergillaceae</taxon>
        <taxon>Aspergillus</taxon>
        <taxon>Aspergillus subgen. Circumdati</taxon>
    </lineage>
</organism>
<gene>
    <name evidence="4" type="ORF">BP01DRAFT_300147</name>
</gene>
<keyword evidence="2" id="KW-0378">Hydrolase</keyword>
<keyword evidence="5" id="KW-1185">Reference proteome</keyword>
<dbReference type="PANTHER" id="PTHR43248:SF2">
    <property type="entry name" value="PROLYL AMINOPEPTIDASE"/>
    <property type="match status" value="1"/>
</dbReference>
<dbReference type="SUPFAM" id="SSF53474">
    <property type="entry name" value="alpha/beta-Hydrolases"/>
    <property type="match status" value="1"/>
</dbReference>
<dbReference type="Gene3D" id="3.40.50.1820">
    <property type="entry name" value="alpha/beta hydrolase"/>
    <property type="match status" value="1"/>
</dbReference>
<dbReference type="RefSeq" id="XP_025429722.1">
    <property type="nucleotide sequence ID" value="XM_025571976.1"/>
</dbReference>
<evidence type="ECO:0000259" key="3">
    <source>
        <dbReference type="Pfam" id="PF00561"/>
    </source>
</evidence>
<protein>
    <submittedName>
        <fullName evidence="4">Prolyl aminopeptidase</fullName>
    </submittedName>
</protein>
<dbReference type="Pfam" id="PF00561">
    <property type="entry name" value="Abhydrolase_1"/>
    <property type="match status" value="1"/>
</dbReference>
<dbReference type="STRING" id="1450539.A0A318ZJ52"/>
<keyword evidence="4" id="KW-0645">Protease</keyword>
<dbReference type="OrthoDB" id="1898734at2759"/>
<evidence type="ECO:0000256" key="1">
    <source>
        <dbReference type="ARBA" id="ARBA00010088"/>
    </source>
</evidence>
<dbReference type="GO" id="GO:0006508">
    <property type="term" value="P:proteolysis"/>
    <property type="evidence" value="ECO:0007669"/>
    <property type="project" value="InterPro"/>
</dbReference>
<evidence type="ECO:0000313" key="5">
    <source>
        <dbReference type="Proteomes" id="UP000248349"/>
    </source>
</evidence>
<dbReference type="GeneID" id="37073204"/>
<reference evidence="4 5" key="1">
    <citation type="submission" date="2016-12" db="EMBL/GenBank/DDBJ databases">
        <title>The genomes of Aspergillus section Nigri reveals drivers in fungal speciation.</title>
        <authorList>
            <consortium name="DOE Joint Genome Institute"/>
            <person name="Vesth T.C."/>
            <person name="Nybo J."/>
            <person name="Theobald S."/>
            <person name="Brandl J."/>
            <person name="Frisvad J.C."/>
            <person name="Nielsen K.F."/>
            <person name="Lyhne E.K."/>
            <person name="Kogle M.E."/>
            <person name="Kuo A."/>
            <person name="Riley R."/>
            <person name="Clum A."/>
            <person name="Nolan M."/>
            <person name="Lipzen A."/>
            <person name="Salamov A."/>
            <person name="Henrissat B."/>
            <person name="Wiebenga A."/>
            <person name="De Vries R.P."/>
            <person name="Grigoriev I.V."/>
            <person name="Mortensen U.H."/>
            <person name="Andersen M.R."/>
            <person name="Baker S.E."/>
        </authorList>
    </citation>
    <scope>NUCLEOTIDE SEQUENCE [LARGE SCALE GENOMIC DNA]</scope>
    <source>
        <strain evidence="4 5">JOP 1030-1</strain>
    </source>
</reference>
<evidence type="ECO:0000256" key="2">
    <source>
        <dbReference type="ARBA" id="ARBA00022801"/>
    </source>
</evidence>
<sequence length="448" mass="50390">MAIEQSIAPAKLIDRFSHDGPGKCRTSEWRFEVPLNHSKPEEGTVRLFARSIHCVLGVDDPELPWMLYLQGGPGLGCKTPLEYAWLPSILEKGYRVLFLDERGTGQSSPITAKTLTQQGDHKKQADLMKRFRADNIVRDCEAVRKLLYQDAPADQSKWSVMAASFGGFCAISYVSMFPKSLVEVFIGGGPCPLVSEPSQVIPKLFAVAARRNEAYYKKYPEDVNRVKRIIKYLKENKVALSKGTLTPERFQQLGVMLGLHGGIDYIHGVVQRTDNDLDMFKFLTVPTLDLIEGSGMAQNVIYALLQEPMYCQGKAGAWCADRCRKADPRFSLNERNAQIWFTGESIFSDMFDSYDELKDLKPVADILARSNDWSALYDEAQLAKNEVPVYVATAVEDMYVSYELACHTASKVKNLQQVINNTWYHDAVETKAAEVMPALFALKEDRID</sequence>
<dbReference type="EMBL" id="KZ821241">
    <property type="protein sequence ID" value="PYH43740.1"/>
    <property type="molecule type" value="Genomic_DNA"/>
</dbReference>
<accession>A0A318ZJ52</accession>
<dbReference type="InterPro" id="IPR029058">
    <property type="entry name" value="AB_hydrolase_fold"/>
</dbReference>
<keyword evidence="4" id="KW-0031">Aminopeptidase</keyword>
<dbReference type="InterPro" id="IPR002410">
    <property type="entry name" value="Peptidase_S33"/>
</dbReference>
<dbReference type="Proteomes" id="UP000248349">
    <property type="component" value="Unassembled WGS sequence"/>
</dbReference>
<dbReference type="PRINTS" id="PR00793">
    <property type="entry name" value="PROAMNOPTASE"/>
</dbReference>
<feature type="domain" description="AB hydrolase-1" evidence="3">
    <location>
        <begin position="64"/>
        <end position="223"/>
    </location>
</feature>
<dbReference type="GO" id="GO:0004177">
    <property type="term" value="F:aminopeptidase activity"/>
    <property type="evidence" value="ECO:0007669"/>
    <property type="project" value="UniProtKB-KW"/>
</dbReference>
<comment type="similarity">
    <text evidence="1">Belongs to the peptidase S33 family.</text>
</comment>
<dbReference type="PANTHER" id="PTHR43248">
    <property type="entry name" value="2-SUCCINYL-6-HYDROXY-2,4-CYCLOHEXADIENE-1-CARBOXYLATE SYNTHASE"/>
    <property type="match status" value="1"/>
</dbReference>
<name>A0A318ZJ52_9EURO</name>
<dbReference type="InterPro" id="IPR000073">
    <property type="entry name" value="AB_hydrolase_1"/>
</dbReference>
<dbReference type="AlphaFoldDB" id="A0A318ZJ52"/>
<proteinExistence type="inferred from homology"/>
<dbReference type="InterPro" id="IPR051601">
    <property type="entry name" value="Serine_prot/Carboxylest_S33"/>
</dbReference>
<evidence type="ECO:0000313" key="4">
    <source>
        <dbReference type="EMBL" id="PYH43740.1"/>
    </source>
</evidence>